<feature type="binding site" evidence="7">
    <location>
        <begin position="87"/>
        <end position="94"/>
    </location>
    <ligand>
        <name>ATP</name>
        <dbReference type="ChEBI" id="CHEBI:30616"/>
    </ligand>
</feature>
<accession>A0AAD8HGF0</accession>
<feature type="coiled-coil region" evidence="9">
    <location>
        <begin position="511"/>
        <end position="552"/>
    </location>
</feature>
<dbReference type="AlphaFoldDB" id="A0AAD8HGF0"/>
<evidence type="ECO:0000256" key="6">
    <source>
        <dbReference type="ARBA" id="ARBA00023175"/>
    </source>
</evidence>
<feature type="domain" description="Kinesin motor" evidence="10">
    <location>
        <begin position="3"/>
        <end position="331"/>
    </location>
</feature>
<keyword evidence="3 7" id="KW-0547">Nucleotide-binding</keyword>
<evidence type="ECO:0000256" key="4">
    <source>
        <dbReference type="ARBA" id="ARBA00022840"/>
    </source>
</evidence>
<dbReference type="FunFam" id="3.40.850.10:FF:000026">
    <property type="entry name" value="Centromere-associated protein E"/>
    <property type="match status" value="1"/>
</dbReference>
<proteinExistence type="inferred from homology"/>
<sequence>MEKISVAVRLRPSKNDDVSNGSFWKVEDNQISLYKSVDAPVVSPALSFAFDHVFDEESTNARVYELLTKDIITAAVQGFNGTAFAYGQTSSGKTFTMNGSESDPGIIHQAVNDVFRNIQMVTDREFLIRVSYMEIYNEEINDLFSVENNKLPIHESLERGIFVAGLREEIVNSAEQVFQLIQSGEVNRHFGETNMNVRSSRSHTIFRMVIESKGNDSSSNYDDAIRVSVLNLVDLAGSERIAKTGAGGVRLKEGKYINKSLMVLGNVINKLSESAKQRGHIPYRDSKLTRILQPALGGNAKTSIICTLAPEEVHIEETKGTLQFASRAKRITNRVQVNEILTDAALLKRQKLEIEELRNKLQGSHAEVLEQEVLKLRNDMLKYELEREKLAMELEEERKSHRERDQCIKEQEVFAKQNLTEESSVNHTMGKGDVFSTPVLKPIPSAFVVKRSHQSRRSEFSPLPNTFGDIADEDTWLQMNKGFVADLDSLHITPARKNPSFPSSNGASNWSNDYEEQIQSLQRQLKFATEERDELKKQQEEQMLLNNRLMKEVSELLKEAVLIKEIPRRLQESIANCKIVYKDALSIFQNSAANECSPTAKLLSSTCEIGSVLLSTLETHVSGATDIHDTSLESNPSVQEQCNMLRERLVNTVTSLGSLEAPTVKDEYTKNFLHGCISKEISLGGEITSWKEKMINEVTSIKEIYQSLEKKLENSNQLLDETKERCRTLENDFYLLTEERDSLLRTASDSSQRLAAVTDQKDKILQDLKSEIKRRKHLEEVIKEFSVGFLCQHRSRVAFHNEFKSRVDDLKAQKSIPKSLGY</sequence>
<dbReference type="PROSITE" id="PS50067">
    <property type="entry name" value="KINESIN_MOTOR_2"/>
    <property type="match status" value="1"/>
</dbReference>
<keyword evidence="4 7" id="KW-0067">ATP-binding</keyword>
<dbReference type="InterPro" id="IPR036961">
    <property type="entry name" value="Kinesin_motor_dom_sf"/>
</dbReference>
<evidence type="ECO:0000313" key="11">
    <source>
        <dbReference type="EMBL" id="KAK1366935.1"/>
    </source>
</evidence>
<protein>
    <recommendedName>
        <fullName evidence="8">Kinesin-like protein</fullName>
    </recommendedName>
</protein>
<dbReference type="GO" id="GO:0140694">
    <property type="term" value="P:membraneless organelle assembly"/>
    <property type="evidence" value="ECO:0007669"/>
    <property type="project" value="UniProtKB-ARBA"/>
</dbReference>
<evidence type="ECO:0000259" key="10">
    <source>
        <dbReference type="PROSITE" id="PS50067"/>
    </source>
</evidence>
<dbReference type="InterPro" id="IPR027417">
    <property type="entry name" value="P-loop_NTPase"/>
</dbReference>
<keyword evidence="12" id="KW-1185">Reference proteome</keyword>
<dbReference type="GO" id="GO:0000779">
    <property type="term" value="C:condensed chromosome, centromeric region"/>
    <property type="evidence" value="ECO:0007669"/>
    <property type="project" value="UniProtKB-ARBA"/>
</dbReference>
<evidence type="ECO:0000256" key="1">
    <source>
        <dbReference type="ARBA" id="ARBA00007310"/>
    </source>
</evidence>
<dbReference type="InterPro" id="IPR027640">
    <property type="entry name" value="Kinesin-like_fam"/>
</dbReference>
<dbReference type="CDD" id="cd01374">
    <property type="entry name" value="KISc_CENP_E"/>
    <property type="match status" value="1"/>
</dbReference>
<dbReference type="GO" id="GO:0042327">
    <property type="term" value="P:positive regulation of phosphorylation"/>
    <property type="evidence" value="ECO:0007669"/>
    <property type="project" value="UniProtKB-ARBA"/>
</dbReference>
<dbReference type="GO" id="GO:0005874">
    <property type="term" value="C:microtubule"/>
    <property type="evidence" value="ECO:0007669"/>
    <property type="project" value="UniProtKB-KW"/>
</dbReference>
<keyword evidence="2 8" id="KW-0493">Microtubule</keyword>
<feature type="coiled-coil region" evidence="9">
    <location>
        <begin position="347"/>
        <end position="411"/>
    </location>
</feature>
<dbReference type="GO" id="GO:0003777">
    <property type="term" value="F:microtubule motor activity"/>
    <property type="evidence" value="ECO:0007669"/>
    <property type="project" value="InterPro"/>
</dbReference>
<dbReference type="Pfam" id="PF00225">
    <property type="entry name" value="Kinesin"/>
    <property type="match status" value="1"/>
</dbReference>
<feature type="coiled-coil region" evidence="9">
    <location>
        <begin position="691"/>
        <end position="739"/>
    </location>
</feature>
<evidence type="ECO:0000256" key="9">
    <source>
        <dbReference type="SAM" id="Coils"/>
    </source>
</evidence>
<gene>
    <name evidence="11" type="ORF">POM88_042496</name>
</gene>
<dbReference type="PANTHER" id="PTHR47968">
    <property type="entry name" value="CENTROMERE PROTEIN E"/>
    <property type="match status" value="1"/>
</dbReference>
<evidence type="ECO:0000313" key="12">
    <source>
        <dbReference type="Proteomes" id="UP001237642"/>
    </source>
</evidence>
<evidence type="ECO:0000256" key="8">
    <source>
        <dbReference type="RuleBase" id="RU000394"/>
    </source>
</evidence>
<reference evidence="11" key="2">
    <citation type="submission" date="2023-05" db="EMBL/GenBank/DDBJ databases">
        <authorList>
            <person name="Schelkunov M.I."/>
        </authorList>
    </citation>
    <scope>NUCLEOTIDE SEQUENCE</scope>
    <source>
        <strain evidence="11">Hsosn_3</strain>
        <tissue evidence="11">Leaf</tissue>
    </source>
</reference>
<dbReference type="GO" id="GO:0000226">
    <property type="term" value="P:microtubule cytoskeleton organization"/>
    <property type="evidence" value="ECO:0007669"/>
    <property type="project" value="UniProtKB-ARBA"/>
</dbReference>
<dbReference type="InterPro" id="IPR019821">
    <property type="entry name" value="Kinesin_motor_CS"/>
</dbReference>
<dbReference type="SUPFAM" id="SSF52540">
    <property type="entry name" value="P-loop containing nucleoside triphosphate hydrolases"/>
    <property type="match status" value="1"/>
</dbReference>
<dbReference type="Proteomes" id="UP001237642">
    <property type="component" value="Unassembled WGS sequence"/>
</dbReference>
<evidence type="ECO:0000256" key="2">
    <source>
        <dbReference type="ARBA" id="ARBA00022701"/>
    </source>
</evidence>
<dbReference type="InterPro" id="IPR001752">
    <property type="entry name" value="Kinesin_motor_dom"/>
</dbReference>
<dbReference type="EMBL" id="JAUIZM010000009">
    <property type="protein sequence ID" value="KAK1366935.1"/>
    <property type="molecule type" value="Genomic_DNA"/>
</dbReference>
<comment type="similarity">
    <text evidence="1">Belongs to the TRAFAC class myosin-kinesin ATPase superfamily. Kinesin family. KIN-7 subfamily.</text>
</comment>
<name>A0AAD8HGF0_9APIA</name>
<dbReference type="GO" id="GO:0007018">
    <property type="term" value="P:microtubule-based movement"/>
    <property type="evidence" value="ECO:0007669"/>
    <property type="project" value="InterPro"/>
</dbReference>
<evidence type="ECO:0000256" key="7">
    <source>
        <dbReference type="PROSITE-ProRule" id="PRU00283"/>
    </source>
</evidence>
<dbReference type="PROSITE" id="PS00411">
    <property type="entry name" value="KINESIN_MOTOR_1"/>
    <property type="match status" value="1"/>
</dbReference>
<dbReference type="GO" id="GO:1901987">
    <property type="term" value="P:regulation of cell cycle phase transition"/>
    <property type="evidence" value="ECO:0007669"/>
    <property type="project" value="UniProtKB-ARBA"/>
</dbReference>
<keyword evidence="6 7" id="KW-0505">Motor protein</keyword>
<dbReference type="GO" id="GO:0000278">
    <property type="term" value="P:mitotic cell cycle"/>
    <property type="evidence" value="ECO:0007669"/>
    <property type="project" value="UniProtKB-ARBA"/>
</dbReference>
<dbReference type="PANTHER" id="PTHR47968:SF36">
    <property type="entry name" value="KINESIN HEAVY CHAIN ISOFORM X1"/>
    <property type="match status" value="1"/>
</dbReference>
<organism evidence="11 12">
    <name type="scientific">Heracleum sosnowskyi</name>
    <dbReference type="NCBI Taxonomy" id="360622"/>
    <lineage>
        <taxon>Eukaryota</taxon>
        <taxon>Viridiplantae</taxon>
        <taxon>Streptophyta</taxon>
        <taxon>Embryophyta</taxon>
        <taxon>Tracheophyta</taxon>
        <taxon>Spermatophyta</taxon>
        <taxon>Magnoliopsida</taxon>
        <taxon>eudicotyledons</taxon>
        <taxon>Gunneridae</taxon>
        <taxon>Pentapetalae</taxon>
        <taxon>asterids</taxon>
        <taxon>campanulids</taxon>
        <taxon>Apiales</taxon>
        <taxon>Apiaceae</taxon>
        <taxon>Apioideae</taxon>
        <taxon>apioid superclade</taxon>
        <taxon>Tordylieae</taxon>
        <taxon>Tordyliinae</taxon>
        <taxon>Heracleum</taxon>
    </lineage>
</organism>
<dbReference type="GO" id="GO:0033044">
    <property type="term" value="P:regulation of chromosome organization"/>
    <property type="evidence" value="ECO:0007669"/>
    <property type="project" value="UniProtKB-ARBA"/>
</dbReference>
<dbReference type="PRINTS" id="PR00380">
    <property type="entry name" value="KINESINHEAVY"/>
</dbReference>
<evidence type="ECO:0000256" key="3">
    <source>
        <dbReference type="ARBA" id="ARBA00022741"/>
    </source>
</evidence>
<dbReference type="SMART" id="SM00129">
    <property type="entry name" value="KISc"/>
    <property type="match status" value="1"/>
</dbReference>
<dbReference type="GO" id="GO:0008017">
    <property type="term" value="F:microtubule binding"/>
    <property type="evidence" value="ECO:0007669"/>
    <property type="project" value="InterPro"/>
</dbReference>
<evidence type="ECO:0000256" key="5">
    <source>
        <dbReference type="ARBA" id="ARBA00023054"/>
    </source>
</evidence>
<comment type="caution">
    <text evidence="11">The sequence shown here is derived from an EMBL/GenBank/DDBJ whole genome shotgun (WGS) entry which is preliminary data.</text>
</comment>
<keyword evidence="5 9" id="KW-0175">Coiled coil</keyword>
<dbReference type="Gene3D" id="3.40.850.10">
    <property type="entry name" value="Kinesin motor domain"/>
    <property type="match status" value="1"/>
</dbReference>
<dbReference type="GO" id="GO:0005524">
    <property type="term" value="F:ATP binding"/>
    <property type="evidence" value="ECO:0007669"/>
    <property type="project" value="UniProtKB-UniRule"/>
</dbReference>
<dbReference type="GO" id="GO:0043515">
    <property type="term" value="F:kinetochore binding"/>
    <property type="evidence" value="ECO:0007669"/>
    <property type="project" value="UniProtKB-ARBA"/>
</dbReference>
<dbReference type="GO" id="GO:0008608">
    <property type="term" value="P:attachment of spindle microtubules to kinetochore"/>
    <property type="evidence" value="ECO:0007669"/>
    <property type="project" value="UniProtKB-ARBA"/>
</dbReference>
<reference evidence="11" key="1">
    <citation type="submission" date="2023-02" db="EMBL/GenBank/DDBJ databases">
        <title>Genome of toxic invasive species Heracleum sosnowskyi carries increased number of genes despite the absence of recent whole-genome duplications.</title>
        <authorList>
            <person name="Schelkunov M."/>
            <person name="Shtratnikova V."/>
            <person name="Makarenko M."/>
            <person name="Klepikova A."/>
            <person name="Omelchenko D."/>
            <person name="Novikova G."/>
            <person name="Obukhova E."/>
            <person name="Bogdanov V."/>
            <person name="Penin A."/>
            <person name="Logacheva M."/>
        </authorList>
    </citation>
    <scope>NUCLEOTIDE SEQUENCE</scope>
    <source>
        <strain evidence="11">Hsosn_3</strain>
        <tissue evidence="11">Leaf</tissue>
    </source>
</reference>